<keyword evidence="10" id="KW-1185">Reference proteome</keyword>
<dbReference type="CDD" id="cd17324">
    <property type="entry name" value="MFS_NepI_like"/>
    <property type="match status" value="1"/>
</dbReference>
<keyword evidence="4 7" id="KW-1133">Transmembrane helix</keyword>
<evidence type="ECO:0000256" key="7">
    <source>
        <dbReference type="SAM" id="Phobius"/>
    </source>
</evidence>
<feature type="transmembrane region" description="Helical" evidence="7">
    <location>
        <begin position="70"/>
        <end position="88"/>
    </location>
</feature>
<feature type="transmembrane region" description="Helical" evidence="7">
    <location>
        <begin position="39"/>
        <end position="63"/>
    </location>
</feature>
<dbReference type="InterPro" id="IPR020846">
    <property type="entry name" value="MFS_dom"/>
</dbReference>
<evidence type="ECO:0000256" key="1">
    <source>
        <dbReference type="ARBA" id="ARBA00004651"/>
    </source>
</evidence>
<feature type="transmembrane region" description="Helical" evidence="7">
    <location>
        <begin position="273"/>
        <end position="292"/>
    </location>
</feature>
<feature type="domain" description="Major facilitator superfamily (MFS) profile" evidence="8">
    <location>
        <begin position="4"/>
        <end position="386"/>
    </location>
</feature>
<dbReference type="EMBL" id="CP010407">
    <property type="protein sequence ID" value="AJF63328.1"/>
    <property type="molecule type" value="Genomic_DNA"/>
</dbReference>
<feature type="transmembrane region" description="Helical" evidence="7">
    <location>
        <begin position="298"/>
        <end position="317"/>
    </location>
</feature>
<dbReference type="KEGG" id="svt:SVTN_01185"/>
<feature type="transmembrane region" description="Helical" evidence="7">
    <location>
        <begin position="329"/>
        <end position="351"/>
    </location>
</feature>
<feature type="region of interest" description="Disordered" evidence="6">
    <location>
        <begin position="393"/>
        <end position="415"/>
    </location>
</feature>
<dbReference type="Pfam" id="PF07690">
    <property type="entry name" value="MFS_1"/>
    <property type="match status" value="1"/>
</dbReference>
<dbReference type="RefSeq" id="WP_041127413.1">
    <property type="nucleotide sequence ID" value="NZ_CP010407.1"/>
</dbReference>
<evidence type="ECO:0000259" key="8">
    <source>
        <dbReference type="PROSITE" id="PS50850"/>
    </source>
</evidence>
<dbReference type="SUPFAM" id="SSF103473">
    <property type="entry name" value="MFS general substrate transporter"/>
    <property type="match status" value="1"/>
</dbReference>
<sequence>MPLPLLALMLGVFCVGTAEIAIAGILPEMSADLGVSVPTVGLLVTGYALGVTIGGPIITLLTAKWSRKGLLLGLMGIFIVGNVVAALAPNYGMLMGARIFTSFSHGTFAAVAWHVAALMSPPDKQATAMAKIALGFNFANVLGSPIGTLIGQQFGWRSTFVFITVFAVACVVLIYAFVPSGLSTGGEEGAEEDVSLRDQLKVFRSGSLQLSMLITVLAQGAVFTTSTYLAPLLRDVSHFVPAMVGVLLIVFGIGSVLGNILGGRAADTNVMRGVLTAQAALLLSLVLFWAVSPYQIPAVAALFLFGAAGFSIIPALQARILSVASAAPALALSANVSAFNLGNGLGAWLGGTTIDLGFGVRDVTLTAALATTAALLLSLAMWARGRRTDTELPALDTSTSTADTGAGIPVHQKTS</sequence>
<evidence type="ECO:0000256" key="5">
    <source>
        <dbReference type="ARBA" id="ARBA00023136"/>
    </source>
</evidence>
<evidence type="ECO:0000256" key="3">
    <source>
        <dbReference type="ARBA" id="ARBA00022692"/>
    </source>
</evidence>
<evidence type="ECO:0000256" key="4">
    <source>
        <dbReference type="ARBA" id="ARBA00022989"/>
    </source>
</evidence>
<comment type="subcellular location">
    <subcellularLocation>
        <location evidence="1">Cell membrane</location>
        <topology evidence="1">Multi-pass membrane protein</topology>
    </subcellularLocation>
</comment>
<dbReference type="AlphaFoldDB" id="A0A0B5I102"/>
<keyword evidence="2" id="KW-1003">Cell membrane</keyword>
<dbReference type="InterPro" id="IPR036259">
    <property type="entry name" value="MFS_trans_sf"/>
</dbReference>
<dbReference type="Proteomes" id="UP000031774">
    <property type="component" value="Chromosome"/>
</dbReference>
<dbReference type="PROSITE" id="PS50850">
    <property type="entry name" value="MFS"/>
    <property type="match status" value="1"/>
</dbReference>
<accession>A0A0B5I102</accession>
<dbReference type="InterPro" id="IPR050189">
    <property type="entry name" value="MFS_Efflux_Transporters"/>
</dbReference>
<feature type="transmembrane region" description="Helical" evidence="7">
    <location>
        <begin position="100"/>
        <end position="120"/>
    </location>
</feature>
<keyword evidence="3 7" id="KW-0812">Transmembrane</keyword>
<name>A0A0B5I102_9ACTN</name>
<feature type="transmembrane region" description="Helical" evidence="7">
    <location>
        <begin position="210"/>
        <end position="233"/>
    </location>
</feature>
<dbReference type="HOGENOM" id="CLU_001265_61_2_11"/>
<feature type="transmembrane region" description="Helical" evidence="7">
    <location>
        <begin position="239"/>
        <end position="261"/>
    </location>
</feature>
<dbReference type="InterPro" id="IPR011701">
    <property type="entry name" value="MFS"/>
</dbReference>
<protein>
    <recommendedName>
        <fullName evidence="8">Major facilitator superfamily (MFS) profile domain-containing protein</fullName>
    </recommendedName>
</protein>
<evidence type="ECO:0000313" key="9">
    <source>
        <dbReference type="EMBL" id="AJF63328.1"/>
    </source>
</evidence>
<gene>
    <name evidence="9" type="ORF">SVTN_01185</name>
</gene>
<evidence type="ECO:0000256" key="6">
    <source>
        <dbReference type="SAM" id="MobiDB-lite"/>
    </source>
</evidence>
<dbReference type="Gene3D" id="1.20.1250.20">
    <property type="entry name" value="MFS general substrate transporter like domains"/>
    <property type="match status" value="1"/>
</dbReference>
<feature type="transmembrane region" description="Helical" evidence="7">
    <location>
        <begin position="160"/>
        <end position="178"/>
    </location>
</feature>
<evidence type="ECO:0000313" key="10">
    <source>
        <dbReference type="Proteomes" id="UP000031774"/>
    </source>
</evidence>
<dbReference type="PANTHER" id="PTHR43124:SF8">
    <property type="entry name" value="INNER MEMBRANE TRANSPORT PROTEIN YDHP"/>
    <property type="match status" value="1"/>
</dbReference>
<proteinExistence type="predicted"/>
<dbReference type="PANTHER" id="PTHR43124">
    <property type="entry name" value="PURINE EFFLUX PUMP PBUE"/>
    <property type="match status" value="1"/>
</dbReference>
<feature type="transmembrane region" description="Helical" evidence="7">
    <location>
        <begin position="132"/>
        <end position="154"/>
    </location>
</feature>
<reference evidence="9 10" key="1">
    <citation type="submission" date="2014-12" db="EMBL/GenBank/DDBJ databases">
        <title>Complete genome sequence of Streptomyces vietnamensis strain GIMV4.0001, a genetic manipulable producer of the benzoisochromanequinone antibiotic granaticin.</title>
        <authorList>
            <person name="Deng M.R."/>
            <person name="Guo J."/>
            <person name="Ma L.Y."/>
            <person name="Feng G.D."/>
            <person name="Mo C.Y."/>
            <person name="Zhu H.H."/>
        </authorList>
    </citation>
    <scope>NUCLEOTIDE SEQUENCE [LARGE SCALE GENOMIC DNA]</scope>
    <source>
        <strain evidence="10">GIMV4.0001</strain>
    </source>
</reference>
<keyword evidence="5 7" id="KW-0472">Membrane</keyword>
<dbReference type="GO" id="GO:0022857">
    <property type="term" value="F:transmembrane transporter activity"/>
    <property type="evidence" value="ECO:0007669"/>
    <property type="project" value="InterPro"/>
</dbReference>
<organism evidence="9 10">
    <name type="scientific">Streptomyces vietnamensis</name>
    <dbReference type="NCBI Taxonomy" id="362257"/>
    <lineage>
        <taxon>Bacteria</taxon>
        <taxon>Bacillati</taxon>
        <taxon>Actinomycetota</taxon>
        <taxon>Actinomycetes</taxon>
        <taxon>Kitasatosporales</taxon>
        <taxon>Streptomycetaceae</taxon>
        <taxon>Streptomyces</taxon>
    </lineage>
</organism>
<dbReference type="GO" id="GO:0005886">
    <property type="term" value="C:plasma membrane"/>
    <property type="evidence" value="ECO:0007669"/>
    <property type="project" value="UniProtKB-SubCell"/>
</dbReference>
<evidence type="ECO:0000256" key="2">
    <source>
        <dbReference type="ARBA" id="ARBA00022475"/>
    </source>
</evidence>
<feature type="transmembrane region" description="Helical" evidence="7">
    <location>
        <begin position="363"/>
        <end position="383"/>
    </location>
</feature>